<protein>
    <submittedName>
        <fullName evidence="3">VWA domain-containing protein</fullName>
    </submittedName>
</protein>
<dbReference type="InterPro" id="IPR050768">
    <property type="entry name" value="UPF0353/GerABKA_families"/>
</dbReference>
<evidence type="ECO:0000259" key="2">
    <source>
        <dbReference type="PROSITE" id="PS50234"/>
    </source>
</evidence>
<evidence type="ECO:0000313" key="4">
    <source>
        <dbReference type="Proteomes" id="UP001143307"/>
    </source>
</evidence>
<organism evidence="3 4">
    <name type="scientific">Candidatus Seongchinamella marina</name>
    <dbReference type="NCBI Taxonomy" id="2518990"/>
    <lineage>
        <taxon>Bacteria</taxon>
        <taxon>Pseudomonadati</taxon>
        <taxon>Pseudomonadota</taxon>
        <taxon>Gammaproteobacteria</taxon>
        <taxon>Cellvibrionales</taxon>
        <taxon>Halieaceae</taxon>
        <taxon>Seongchinamella</taxon>
    </lineage>
</organism>
<gene>
    <name evidence="3" type="ORF">EYC87_16855</name>
</gene>
<keyword evidence="4" id="KW-1185">Reference proteome</keyword>
<proteinExistence type="predicted"/>
<dbReference type="SUPFAM" id="SSF48452">
    <property type="entry name" value="TPR-like"/>
    <property type="match status" value="1"/>
</dbReference>
<dbReference type="InterPro" id="IPR011990">
    <property type="entry name" value="TPR-like_helical_dom_sf"/>
</dbReference>
<name>A0ABT3SZ22_9GAMM</name>
<dbReference type="PROSITE" id="PS50234">
    <property type="entry name" value="VWFA"/>
    <property type="match status" value="1"/>
</dbReference>
<dbReference type="Proteomes" id="UP001143307">
    <property type="component" value="Unassembled WGS sequence"/>
</dbReference>
<dbReference type="Gene3D" id="3.40.50.410">
    <property type="entry name" value="von Willebrand factor, type A domain"/>
    <property type="match status" value="1"/>
</dbReference>
<dbReference type="Gene3D" id="1.25.40.10">
    <property type="entry name" value="Tetratricopeptide repeat domain"/>
    <property type="match status" value="1"/>
</dbReference>
<dbReference type="InterPro" id="IPR036465">
    <property type="entry name" value="vWFA_dom_sf"/>
</dbReference>
<dbReference type="EMBL" id="SHNP01000006">
    <property type="protein sequence ID" value="MCX2975253.1"/>
    <property type="molecule type" value="Genomic_DNA"/>
</dbReference>
<keyword evidence="1" id="KW-1133">Transmembrane helix</keyword>
<evidence type="ECO:0000313" key="3">
    <source>
        <dbReference type="EMBL" id="MCX2975253.1"/>
    </source>
</evidence>
<comment type="caution">
    <text evidence="3">The sequence shown here is derived from an EMBL/GenBank/DDBJ whole genome shotgun (WGS) entry which is preliminary data.</text>
</comment>
<feature type="transmembrane region" description="Helical" evidence="1">
    <location>
        <begin position="78"/>
        <end position="101"/>
    </location>
</feature>
<evidence type="ECO:0000256" key="1">
    <source>
        <dbReference type="SAM" id="Phobius"/>
    </source>
</evidence>
<keyword evidence="1" id="KW-0812">Transmembrane</keyword>
<dbReference type="InterPro" id="IPR002035">
    <property type="entry name" value="VWF_A"/>
</dbReference>
<reference evidence="3" key="1">
    <citation type="submission" date="2019-02" db="EMBL/GenBank/DDBJ databases">
        <authorList>
            <person name="Li S.-H."/>
        </authorList>
    </citation>
    <scope>NUCLEOTIDE SEQUENCE</scope>
    <source>
        <strain evidence="3">IMCC8485</strain>
    </source>
</reference>
<dbReference type="SMART" id="SM00327">
    <property type="entry name" value="VWA"/>
    <property type="match status" value="1"/>
</dbReference>
<dbReference type="PANTHER" id="PTHR22550">
    <property type="entry name" value="SPORE GERMINATION PROTEIN"/>
    <property type="match status" value="1"/>
</dbReference>
<feature type="domain" description="VWFA" evidence="2">
    <location>
        <begin position="114"/>
        <end position="295"/>
    </location>
</feature>
<feature type="transmembrane region" description="Helical" evidence="1">
    <location>
        <begin position="25"/>
        <end position="44"/>
    </location>
</feature>
<dbReference type="Pfam" id="PF13519">
    <property type="entry name" value="VWA_2"/>
    <property type="match status" value="1"/>
</dbReference>
<keyword evidence="1" id="KW-0472">Membrane</keyword>
<accession>A0ABT3SZ22</accession>
<dbReference type="PANTHER" id="PTHR22550:SF14">
    <property type="entry name" value="VWFA DOMAIN-CONTAINING PROTEIN"/>
    <property type="match status" value="1"/>
</dbReference>
<sequence>MASLPLRPCGPGGSLMLPDLASLEYFHFLRPLWLVLLIPWLLLIRLGGNRRNQKDMFGGIIAPHLLEHLRLNSKDSRWFNPTAVGGAFIVLCLLVVIGPSWRQQPSPLSQDESAMVVVLDASSSMEQGDVQPSRLERGKQKASDLLALRPDKKSSLVVYAGTAHTVLTLTADQDILNQYLAAIKPSMMPRGGKFAEHALPLIDDILRDTTAAATVVLITDGLGSNTETAFTDYFGQRSHQLLVLGIGGDSDENGIAPLERRRLRTLASDSGGHYVELTIDDGDVRALERRIESHYVIIDDDALPWLDSGYPLIFICMALWLMWFRKGWTINWAWLLLPIALTLTPEPVLAQESDKGKDQKATETLQSSFSLGQWVTELWLTPDQQGRLLLQYGDYHGAANHFEDPLWKGVAYYYNEDFMQAAEYFSRSDSDDALFNEANARAHARDFLRAVKRYDQLLARTPGYPGATENRAKVQALIDEINRMSESQQGEEGSSEEKQMGGDEAIAAEGAEKLSFDQVEIKQYTAEEILQSEATRDMWLRGVQQDPSNFLATKFNMQLQRRGPRQ</sequence>
<dbReference type="SUPFAM" id="SSF53300">
    <property type="entry name" value="vWA-like"/>
    <property type="match status" value="1"/>
</dbReference>